<comment type="caution">
    <text evidence="4">The sequence shown here is derived from an EMBL/GenBank/DDBJ whole genome shotgun (WGS) entry which is preliminary data.</text>
</comment>
<keyword evidence="1" id="KW-0732">Signal</keyword>
<evidence type="ECO:0000313" key="4">
    <source>
        <dbReference type="EMBL" id="MDY3558656.1"/>
    </source>
</evidence>
<feature type="domain" description="DUF1549" evidence="2">
    <location>
        <begin position="320"/>
        <end position="509"/>
    </location>
</feature>
<organism evidence="4 5">
    <name type="scientific">Gemmata algarum</name>
    <dbReference type="NCBI Taxonomy" id="2975278"/>
    <lineage>
        <taxon>Bacteria</taxon>
        <taxon>Pseudomonadati</taxon>
        <taxon>Planctomycetota</taxon>
        <taxon>Planctomycetia</taxon>
        <taxon>Gemmatales</taxon>
        <taxon>Gemmataceae</taxon>
        <taxon>Gemmata</taxon>
    </lineage>
</organism>
<sequence>MRTLLFAAVALLLPAGAAHAAPALKVFPAAVELKGQDDRHAVVVQFVDDAGVTKDVTATAKLSLKDAAVAALAQGTLAPKKDGRTTLVAEAGGLRAEIPVTVSGADQSRPVSFRLDVMPVFMKHGCNNGSCHGAARGKDGFMLSLFGYDPAGDYHRITRAIVGRRIDLAAPEKSLLLEKSVGAVAHTGGKLFDTNHDDYKTLLRWLKAGAPDDGANVPEPVGVELLPAKVVFAAKGQAQKSVVLARYSDGSTRDVTRLALYMANNEAVAAIGKDGAVTGGGRGGAFVFARFGKFTVGAEVIVLPTDDKFRWPDPPEHNYIDALVFDKLKKLHLAPSELCSDEAFLRRAYLDLIGLPPARAEYDAFLADKDPKKRAKLIDALLERPEFVDMWAMKWGELLRVRANNQTPQYGRDSKAMFSYAAWVKEQMAQNRPLNEFAADLLVGSGSNFKSPPANLYTAGERLTPEKTAEDIAQVFLGTRIQCAQCHNHPFDRWTMDDYYGFAAFFAGMNLKRGTEGREVVVTNNPSANTTAHPVDGRRMKPKFLGGAAPDVDGQDPRKALAAWLTAADNAAFRETMANTIWAHFFGRGIVDPVDDVRISNPPSNKELLEALGRKLADDKFDKKKLVRDICNSRTYQLAAATNPTNELDEIYFSHAYVRRLRAEVLLDTVTRITGTEDRFAQSPPGTRAVQIHTGEVTNYFLTTFGRAPRETPCSCEVNREANLSQALHLMNGDTVTAKVAQSKFLPALLAEKKAPEVVIEELYIRTLCRRPTATETKKLVEIVQRETAPARLTELADAQLRTDATYRRAEERLKALRADLAKQPKGSKEAAALGKQVAALEQTQNAARGRLEGAAAQTVYGDILWGLFNSTEFTFNH</sequence>
<evidence type="ECO:0000259" key="2">
    <source>
        <dbReference type="Pfam" id="PF07583"/>
    </source>
</evidence>
<proteinExistence type="predicted"/>
<dbReference type="RefSeq" id="WP_320685550.1">
    <property type="nucleotide sequence ID" value="NZ_JAXBLV010000045.1"/>
</dbReference>
<feature type="domain" description="DUF1553" evidence="3">
    <location>
        <begin position="558"/>
        <end position="783"/>
    </location>
</feature>
<dbReference type="InterPro" id="IPR022655">
    <property type="entry name" value="DUF1553"/>
</dbReference>
<dbReference type="PANTHER" id="PTHR35889:SF3">
    <property type="entry name" value="F-BOX DOMAIN-CONTAINING PROTEIN"/>
    <property type="match status" value="1"/>
</dbReference>
<accession>A0ABU5EY86</accession>
<dbReference type="PANTHER" id="PTHR35889">
    <property type="entry name" value="CYCLOINULO-OLIGOSACCHARIDE FRUCTANOTRANSFERASE-RELATED"/>
    <property type="match status" value="1"/>
</dbReference>
<dbReference type="Pfam" id="PF07587">
    <property type="entry name" value="PSD1"/>
    <property type="match status" value="1"/>
</dbReference>
<reference evidence="5" key="1">
    <citation type="journal article" date="2023" name="Mar. Drugs">
        <title>Gemmata algarum, a Novel Planctomycete Isolated from an Algal Mat, Displays Antimicrobial Activity.</title>
        <authorList>
            <person name="Kumar G."/>
            <person name="Kallscheuer N."/>
            <person name="Kashif M."/>
            <person name="Ahamad S."/>
            <person name="Jagadeeshwari U."/>
            <person name="Pannikurungottu S."/>
            <person name="Haufschild T."/>
            <person name="Kabuu M."/>
            <person name="Sasikala C."/>
            <person name="Jogler C."/>
            <person name="Ramana C."/>
        </authorList>
    </citation>
    <scope>NUCLEOTIDE SEQUENCE [LARGE SCALE GENOMIC DNA]</scope>
    <source>
        <strain evidence="5">JC673</strain>
    </source>
</reference>
<dbReference type="EMBL" id="JAXBLV010000045">
    <property type="protein sequence ID" value="MDY3558656.1"/>
    <property type="molecule type" value="Genomic_DNA"/>
</dbReference>
<protein>
    <submittedName>
        <fullName evidence="4">DUF1549 domain-containing protein</fullName>
    </submittedName>
</protein>
<name>A0ABU5EY86_9BACT</name>
<evidence type="ECO:0000256" key="1">
    <source>
        <dbReference type="SAM" id="SignalP"/>
    </source>
</evidence>
<dbReference type="Proteomes" id="UP001272242">
    <property type="component" value="Unassembled WGS sequence"/>
</dbReference>
<gene>
    <name evidence="4" type="ORF">R5W23_005797</name>
</gene>
<feature type="signal peptide" evidence="1">
    <location>
        <begin position="1"/>
        <end position="20"/>
    </location>
</feature>
<dbReference type="Gene3D" id="2.60.40.1080">
    <property type="match status" value="2"/>
</dbReference>
<dbReference type="InterPro" id="IPR011444">
    <property type="entry name" value="DUF1549"/>
</dbReference>
<keyword evidence="5" id="KW-1185">Reference proteome</keyword>
<evidence type="ECO:0000259" key="3">
    <source>
        <dbReference type="Pfam" id="PF07587"/>
    </source>
</evidence>
<feature type="chain" id="PRO_5047495154" evidence="1">
    <location>
        <begin position="21"/>
        <end position="878"/>
    </location>
</feature>
<dbReference type="Pfam" id="PF07583">
    <property type="entry name" value="PSCyt2"/>
    <property type="match status" value="1"/>
</dbReference>
<evidence type="ECO:0000313" key="5">
    <source>
        <dbReference type="Proteomes" id="UP001272242"/>
    </source>
</evidence>